<dbReference type="InterPro" id="IPR000415">
    <property type="entry name" value="Nitroreductase-like"/>
</dbReference>
<dbReference type="FunCoup" id="A0A402CUV4">
    <property type="interactions" value="85"/>
</dbReference>
<organism evidence="3 4">
    <name type="scientific">Capsulimonas corticalis</name>
    <dbReference type="NCBI Taxonomy" id="2219043"/>
    <lineage>
        <taxon>Bacteria</taxon>
        <taxon>Bacillati</taxon>
        <taxon>Armatimonadota</taxon>
        <taxon>Armatimonadia</taxon>
        <taxon>Capsulimonadales</taxon>
        <taxon>Capsulimonadaceae</taxon>
        <taxon>Capsulimonas</taxon>
    </lineage>
</organism>
<dbReference type="SUPFAM" id="SSF55469">
    <property type="entry name" value="FMN-dependent nitroreductase-like"/>
    <property type="match status" value="1"/>
</dbReference>
<dbReference type="CDD" id="cd02138">
    <property type="entry name" value="TdsD-like"/>
    <property type="match status" value="1"/>
</dbReference>
<gene>
    <name evidence="3" type="ORF">CCAX7_11600</name>
</gene>
<dbReference type="Proteomes" id="UP000287394">
    <property type="component" value="Chromosome"/>
</dbReference>
<dbReference type="Pfam" id="PF00881">
    <property type="entry name" value="Nitroreductase"/>
    <property type="match status" value="1"/>
</dbReference>
<protein>
    <submittedName>
        <fullName evidence="3">Uncharacterized protein</fullName>
    </submittedName>
</protein>
<dbReference type="PANTHER" id="PTHR43673:SF10">
    <property type="entry name" value="NADH DEHYDROGENASE_NAD(P)H NITROREDUCTASE XCC3605-RELATED"/>
    <property type="match status" value="1"/>
</dbReference>
<dbReference type="RefSeq" id="WP_119321152.1">
    <property type="nucleotide sequence ID" value="NZ_AP025739.1"/>
</dbReference>
<evidence type="ECO:0000313" key="3">
    <source>
        <dbReference type="EMBL" id="BDI29109.1"/>
    </source>
</evidence>
<dbReference type="AlphaFoldDB" id="A0A402CUV4"/>
<accession>A0A402CUV4</accession>
<dbReference type="Gene3D" id="3.40.109.10">
    <property type="entry name" value="NADH Oxidase"/>
    <property type="match status" value="1"/>
</dbReference>
<name>A0A402CUV4_9BACT</name>
<keyword evidence="2" id="KW-0560">Oxidoreductase</keyword>
<dbReference type="PANTHER" id="PTHR43673">
    <property type="entry name" value="NAD(P)H NITROREDUCTASE YDGI-RELATED"/>
    <property type="match status" value="1"/>
</dbReference>
<dbReference type="GO" id="GO:0016491">
    <property type="term" value="F:oxidoreductase activity"/>
    <property type="evidence" value="ECO:0007669"/>
    <property type="project" value="UniProtKB-KW"/>
</dbReference>
<sequence>MTQSSDHVPSLLPLLRERWSPRAYQDRAIEPEKLLSILEAARWAPSAANEQPWSFIVGVKATHPEAFHRLFEILLPGNQLWAGNASALILSVAKTLNSKDQPNKYAFYDVGQAAAFLTVQAAALGLHVHQMAGFDAAKARESLSIPEGYEPVAAIAVGYRGDPNSLPENLRERELAARVRRPLTEIAFDGQWGEAVETAKPGS</sequence>
<evidence type="ECO:0000313" key="4">
    <source>
        <dbReference type="Proteomes" id="UP000287394"/>
    </source>
</evidence>
<dbReference type="InterPro" id="IPR029479">
    <property type="entry name" value="Nitroreductase"/>
</dbReference>
<comment type="similarity">
    <text evidence="1">Belongs to the nitroreductase family.</text>
</comment>
<reference evidence="3 4" key="1">
    <citation type="journal article" date="2019" name="Int. J. Syst. Evol. Microbiol.">
        <title>Capsulimonas corticalis gen. nov., sp. nov., an aerobic capsulated bacterium, of a novel bacterial order, Capsulimonadales ord. nov., of the class Armatimonadia of the phylum Armatimonadetes.</title>
        <authorList>
            <person name="Li J."/>
            <person name="Kudo C."/>
            <person name="Tonouchi A."/>
        </authorList>
    </citation>
    <scope>NUCLEOTIDE SEQUENCE [LARGE SCALE GENOMIC DNA]</scope>
    <source>
        <strain evidence="3 4">AX-7</strain>
    </source>
</reference>
<proteinExistence type="inferred from homology"/>
<dbReference type="EMBL" id="AP025739">
    <property type="protein sequence ID" value="BDI29109.1"/>
    <property type="molecule type" value="Genomic_DNA"/>
</dbReference>
<evidence type="ECO:0000256" key="2">
    <source>
        <dbReference type="ARBA" id="ARBA00023002"/>
    </source>
</evidence>
<evidence type="ECO:0000256" key="1">
    <source>
        <dbReference type="ARBA" id="ARBA00007118"/>
    </source>
</evidence>
<dbReference type="KEGG" id="ccot:CCAX7_11600"/>
<dbReference type="OrthoDB" id="9782629at2"/>
<keyword evidence="4" id="KW-1185">Reference proteome</keyword>